<evidence type="ECO:0000256" key="3">
    <source>
        <dbReference type="SAM" id="Phobius"/>
    </source>
</evidence>
<keyword evidence="3" id="KW-1133">Transmembrane helix</keyword>
<comment type="caution">
    <text evidence="5">The sequence shown here is derived from an EMBL/GenBank/DDBJ whole genome shotgun (WGS) entry which is preliminary data.</text>
</comment>
<proteinExistence type="predicted"/>
<name>A0ABY2TSC9_9SPIR</name>
<dbReference type="PANTHER" id="PTHR32089">
    <property type="entry name" value="METHYL-ACCEPTING CHEMOTAXIS PROTEIN MCPB"/>
    <property type="match status" value="1"/>
</dbReference>
<organism evidence="5 6">
    <name type="scientific">Brachyspira catarrhinii</name>
    <dbReference type="NCBI Taxonomy" id="2528966"/>
    <lineage>
        <taxon>Bacteria</taxon>
        <taxon>Pseudomonadati</taxon>
        <taxon>Spirochaetota</taxon>
        <taxon>Spirochaetia</taxon>
        <taxon>Brachyspirales</taxon>
        <taxon>Brachyspiraceae</taxon>
        <taxon>Brachyspira</taxon>
    </lineage>
</organism>
<dbReference type="RefSeq" id="WP_137997797.1">
    <property type="nucleotide sequence ID" value="NZ_SJDU01000062.1"/>
</dbReference>
<dbReference type="SUPFAM" id="SSF58104">
    <property type="entry name" value="Methyl-accepting chemotaxis protein (MCP) signaling domain"/>
    <property type="match status" value="1"/>
</dbReference>
<dbReference type="Pfam" id="PF00015">
    <property type="entry name" value="MCPsignal"/>
    <property type="match status" value="1"/>
</dbReference>
<dbReference type="SMART" id="SM00283">
    <property type="entry name" value="MA"/>
    <property type="match status" value="1"/>
</dbReference>
<feature type="transmembrane region" description="Helical" evidence="3">
    <location>
        <begin position="333"/>
        <end position="356"/>
    </location>
</feature>
<accession>A0ABY2TSC9</accession>
<evidence type="ECO:0000256" key="2">
    <source>
        <dbReference type="PROSITE-ProRule" id="PRU00284"/>
    </source>
</evidence>
<keyword evidence="6" id="KW-1185">Reference proteome</keyword>
<dbReference type="Proteomes" id="UP000310168">
    <property type="component" value="Unassembled WGS sequence"/>
</dbReference>
<evidence type="ECO:0000313" key="5">
    <source>
        <dbReference type="EMBL" id="TKZ35725.1"/>
    </source>
</evidence>
<dbReference type="Gene3D" id="3.30.450.20">
    <property type="entry name" value="PAS domain"/>
    <property type="match status" value="1"/>
</dbReference>
<dbReference type="PANTHER" id="PTHR32089:SF112">
    <property type="entry name" value="LYSOZYME-LIKE PROTEIN-RELATED"/>
    <property type="match status" value="1"/>
</dbReference>
<keyword evidence="3" id="KW-0812">Transmembrane</keyword>
<evidence type="ECO:0000313" key="6">
    <source>
        <dbReference type="Proteomes" id="UP000310168"/>
    </source>
</evidence>
<gene>
    <name evidence="5" type="ORF">EZH24_03795</name>
</gene>
<dbReference type="PROSITE" id="PS50111">
    <property type="entry name" value="CHEMOTAXIS_TRANSDUC_2"/>
    <property type="match status" value="1"/>
</dbReference>
<reference evidence="5 6" key="1">
    <citation type="journal article" date="2019" name="Anaerobe">
        <title>Brachyspira catarrhinii sp. nov., an anaerobic intestinal spirochaete isolated from vervet monkeys may have been misidentified as Brachyspira aalborgi in previous studies.</title>
        <authorList>
            <person name="Phillips N.D."/>
            <person name="La T."/>
            <person name="Hampson D.J."/>
        </authorList>
    </citation>
    <scope>NUCLEOTIDE SEQUENCE [LARGE SCALE GENOMIC DNA]</scope>
    <source>
        <strain evidence="5 6">Z12</strain>
    </source>
</reference>
<feature type="domain" description="Methyl-accepting transducer" evidence="4">
    <location>
        <begin position="468"/>
        <end position="690"/>
    </location>
</feature>
<dbReference type="InterPro" id="IPR004089">
    <property type="entry name" value="MCPsignal_dom"/>
</dbReference>
<protein>
    <submittedName>
        <fullName evidence="5">Methyl-accepting chemotaxis protein</fullName>
    </submittedName>
</protein>
<dbReference type="Pfam" id="PF22673">
    <property type="entry name" value="MCP-like_PDC_1"/>
    <property type="match status" value="1"/>
</dbReference>
<evidence type="ECO:0000256" key="1">
    <source>
        <dbReference type="ARBA" id="ARBA00023224"/>
    </source>
</evidence>
<keyword evidence="3" id="KW-0472">Membrane</keyword>
<dbReference type="Gene3D" id="1.10.287.950">
    <property type="entry name" value="Methyl-accepting chemotaxis protein"/>
    <property type="match status" value="1"/>
</dbReference>
<evidence type="ECO:0000259" key="4">
    <source>
        <dbReference type="PROSITE" id="PS50111"/>
    </source>
</evidence>
<keyword evidence="1 2" id="KW-0807">Transducer</keyword>
<dbReference type="EMBL" id="SJDU01000062">
    <property type="protein sequence ID" value="TKZ35725.1"/>
    <property type="molecule type" value="Genomic_DNA"/>
</dbReference>
<sequence length="969" mass="111235">MSFKNKILLLVIIIVVLALSPAIFINAKSNETAFYESAMDISENYFYDLTSTFNSIFTSTSVGAVALSDIASVSYDLYSFGNINDTAGYLRNTIQKFRQSQVDLPYIMANGIYFEPDIVASNVNLRGLYSIYLYDLTDTAIRRQPTTSDISSGIKLNERSYMQEEFYRIALPEEWNRTTRRPRNVYYSIPYSKETYRNQKVISVSSPIYSEINGNAIGVAVTDISLDIAYQMIENIAKNNEFNPIIFDNRSGDIIFHKDSEYILRNISEIPTAKYISDNISFYTNSRTIENYNINGRNYTLFIRQLDNSNYDLLMFVPEGYFHSTLNTINRTLLLILIIAIFVIIVTIKIFIPIYLKPLKKISSELEESVLNRNIFTSVSKIKSKDELGDVSNWINIYQYMVQYLFSMGNKTLTLSKEQQVSIKDKIENVAKISNSMVESSELIVDNIVKQESGIKDVESSNLEICENINTNLSDLKSINDMTKNLQEKIDFQLETFNKINSVSSNMQLDIDKVSAAMSKIKEETQDVIDLSKSSKDRILKTESSVKNIITLMRGINDFVNSTIETSQQTNMLAMNAAIEAAHAGEQGKGFSIIAEEIRKLAVMTNIQSENATSVIRNLEKQFSLVTQSIDERMSAIENMLYKFQSFEENMDKLKKITDEKSISSKEITSSITNIYDTVKDIREQYTILHNRISSDLINILKLLDLSNKNDEAVKLVAENSDDIVEKTKSMKENILNLYNLIKDIEEISKAGGDSVDNLEKESFDYGAVDFEEVIKNKIKVGDEAYAKFKFIKGMHKFIIDKLGKDNFNKLLEKISEDSKLIYGDIKRAKYIKRFALSSAFFIPINIINEEFYKDSKNAIEDKAKYDFNELSPFKKFSIRLMGRNSLSKVIIKFGKKLFRNVNIEIVKLDRRKVIYHLSYFPNYDLTIEKYYYEMIGNIFRQKYPNSSEVKITQSISGGYIYTEYIATW</sequence>